<evidence type="ECO:0000256" key="5">
    <source>
        <dbReference type="ARBA" id="ARBA00022989"/>
    </source>
</evidence>
<dbReference type="PANTHER" id="PTHR30589:SF0">
    <property type="entry name" value="PHOSPHATIDYLGLYCEROL--PROLIPOPROTEIN DIACYLGLYCERYL TRANSFERASE"/>
    <property type="match status" value="1"/>
</dbReference>
<name>A0A1M5ZZH7_9CLOT</name>
<comment type="similarity">
    <text evidence="1 7">Belongs to the Lgt family.</text>
</comment>
<evidence type="ECO:0000256" key="2">
    <source>
        <dbReference type="ARBA" id="ARBA00022475"/>
    </source>
</evidence>
<dbReference type="PANTHER" id="PTHR30589">
    <property type="entry name" value="PROLIPOPROTEIN DIACYLGLYCERYL TRANSFERASE"/>
    <property type="match status" value="1"/>
</dbReference>
<keyword evidence="5 7" id="KW-1133">Transmembrane helix</keyword>
<comment type="catalytic activity">
    <reaction evidence="7">
        <text>L-cysteinyl-[prolipoprotein] + a 1,2-diacyl-sn-glycero-3-phospho-(1'-sn-glycerol) = an S-1,2-diacyl-sn-glyceryl-L-cysteinyl-[prolipoprotein] + sn-glycerol 1-phosphate + H(+)</text>
        <dbReference type="Rhea" id="RHEA:56712"/>
        <dbReference type="Rhea" id="RHEA-COMP:14679"/>
        <dbReference type="Rhea" id="RHEA-COMP:14680"/>
        <dbReference type="ChEBI" id="CHEBI:15378"/>
        <dbReference type="ChEBI" id="CHEBI:29950"/>
        <dbReference type="ChEBI" id="CHEBI:57685"/>
        <dbReference type="ChEBI" id="CHEBI:64716"/>
        <dbReference type="ChEBI" id="CHEBI:140658"/>
        <dbReference type="EC" id="2.5.1.145"/>
    </reaction>
</comment>
<evidence type="ECO:0000256" key="4">
    <source>
        <dbReference type="ARBA" id="ARBA00022692"/>
    </source>
</evidence>
<proteinExistence type="inferred from homology"/>
<dbReference type="UniPathway" id="UPA00664"/>
<evidence type="ECO:0000313" key="8">
    <source>
        <dbReference type="EMBL" id="SHI29622.1"/>
    </source>
</evidence>
<keyword evidence="4 7" id="KW-0812">Transmembrane</keyword>
<comment type="pathway">
    <text evidence="7">Protein modification; lipoprotein biosynthesis (diacylglyceryl transfer).</text>
</comment>
<evidence type="ECO:0000256" key="6">
    <source>
        <dbReference type="ARBA" id="ARBA00023136"/>
    </source>
</evidence>
<dbReference type="GO" id="GO:0005886">
    <property type="term" value="C:plasma membrane"/>
    <property type="evidence" value="ECO:0007669"/>
    <property type="project" value="UniProtKB-SubCell"/>
</dbReference>
<gene>
    <name evidence="7" type="primary">lgt</name>
    <name evidence="8" type="ORF">SAMN02745941_03551</name>
</gene>
<dbReference type="EMBL" id="FQXU01000012">
    <property type="protein sequence ID" value="SHI29622.1"/>
    <property type="molecule type" value="Genomic_DNA"/>
</dbReference>
<dbReference type="NCBIfam" id="TIGR00544">
    <property type="entry name" value="lgt"/>
    <property type="match status" value="1"/>
</dbReference>
<evidence type="ECO:0000256" key="7">
    <source>
        <dbReference type="HAMAP-Rule" id="MF_01147"/>
    </source>
</evidence>
<feature type="binding site" evidence="7">
    <location>
        <position position="130"/>
    </location>
    <ligand>
        <name>a 1,2-diacyl-sn-glycero-3-phospho-(1'-sn-glycerol)</name>
        <dbReference type="ChEBI" id="CHEBI:64716"/>
    </ligand>
</feature>
<dbReference type="InterPro" id="IPR001640">
    <property type="entry name" value="Lgt"/>
</dbReference>
<dbReference type="PROSITE" id="PS01311">
    <property type="entry name" value="LGT"/>
    <property type="match status" value="1"/>
</dbReference>
<dbReference type="HAMAP" id="MF_01147">
    <property type="entry name" value="Lgt"/>
    <property type="match status" value="1"/>
</dbReference>
<dbReference type="AlphaFoldDB" id="A0A1M5ZZH7"/>
<dbReference type="RefSeq" id="WP_073021667.1">
    <property type="nucleotide sequence ID" value="NZ_FQXU01000012.1"/>
</dbReference>
<dbReference type="GO" id="GO:0042158">
    <property type="term" value="P:lipoprotein biosynthetic process"/>
    <property type="evidence" value="ECO:0007669"/>
    <property type="project" value="UniProtKB-UniRule"/>
</dbReference>
<evidence type="ECO:0000256" key="1">
    <source>
        <dbReference type="ARBA" id="ARBA00007150"/>
    </source>
</evidence>
<evidence type="ECO:0000256" key="3">
    <source>
        <dbReference type="ARBA" id="ARBA00022679"/>
    </source>
</evidence>
<keyword evidence="3 7" id="KW-0808">Transferase</keyword>
<feature type="transmembrane region" description="Helical" evidence="7">
    <location>
        <begin position="45"/>
        <end position="67"/>
    </location>
</feature>
<feature type="transmembrane region" description="Helical" evidence="7">
    <location>
        <begin position="170"/>
        <end position="189"/>
    </location>
</feature>
<evidence type="ECO:0000313" key="9">
    <source>
        <dbReference type="Proteomes" id="UP000184241"/>
    </source>
</evidence>
<keyword evidence="6 7" id="KW-0472">Membrane</keyword>
<protein>
    <recommendedName>
        <fullName evidence="7">Phosphatidylglycerol--prolipoprotein diacylglyceryl transferase</fullName>
        <ecNumber evidence="7">2.5.1.145</ecNumber>
    </recommendedName>
</protein>
<keyword evidence="8" id="KW-0449">Lipoprotein</keyword>
<keyword evidence="2 7" id="KW-1003">Cell membrane</keyword>
<sequence>MNPVAFDLFGIEFRWYGILISLGIILAFLLAYINAPKRKIDFEKLIDIFIVAFPLAIVGARAYYVIFELDYYRNNLSEIINIRQGGLAIHGGLIGAMLGAFIYTRWKKISMLDYADLAAPSIILAQALGRWGNFFNSEAHGGKVSEEFISKFPEFIQKGMYINGSYYNPTFLYESIWNVLVCIFLVWIYRTYRGDLKGRLFFAYFALYSLGRLFIEGLRTDSLYFMGIRVAQLVSVIGIIVGVIYIAAVTFRERNKA</sequence>
<dbReference type="Pfam" id="PF01790">
    <property type="entry name" value="LGT"/>
    <property type="match status" value="1"/>
</dbReference>
<feature type="transmembrane region" description="Helical" evidence="7">
    <location>
        <begin position="201"/>
        <end position="218"/>
    </location>
</feature>
<feature type="transmembrane region" description="Helical" evidence="7">
    <location>
        <begin position="87"/>
        <end position="104"/>
    </location>
</feature>
<dbReference type="EC" id="2.5.1.145" evidence="7"/>
<comment type="function">
    <text evidence="7">Catalyzes the transfer of the diacylglyceryl group from phosphatidylglycerol to the sulfhydryl group of the N-terminal cysteine of a prolipoprotein, the first step in the formation of mature lipoproteins.</text>
</comment>
<accession>A0A1M5ZZH7</accession>
<feature type="transmembrane region" description="Helical" evidence="7">
    <location>
        <begin position="13"/>
        <end position="33"/>
    </location>
</feature>
<dbReference type="GO" id="GO:0008961">
    <property type="term" value="F:phosphatidylglycerol-prolipoprotein diacylglyceryl transferase activity"/>
    <property type="evidence" value="ECO:0007669"/>
    <property type="project" value="UniProtKB-UniRule"/>
</dbReference>
<comment type="subcellular location">
    <subcellularLocation>
        <location evidence="7">Cell membrane</location>
        <topology evidence="7">Multi-pass membrane protein</topology>
    </subcellularLocation>
</comment>
<dbReference type="Proteomes" id="UP000184241">
    <property type="component" value="Unassembled WGS sequence"/>
</dbReference>
<reference evidence="8 9" key="1">
    <citation type="submission" date="2016-11" db="EMBL/GenBank/DDBJ databases">
        <authorList>
            <person name="Jaros S."/>
            <person name="Januszkiewicz K."/>
            <person name="Wedrychowicz H."/>
        </authorList>
    </citation>
    <scope>NUCLEOTIDE SEQUENCE [LARGE SCALE GENOMIC DNA]</scope>
    <source>
        <strain evidence="8 9">DSM 6191</strain>
    </source>
</reference>
<feature type="transmembrane region" description="Helical" evidence="7">
    <location>
        <begin position="230"/>
        <end position="251"/>
    </location>
</feature>
<organism evidence="8 9">
    <name type="scientific">Clostridium intestinale DSM 6191</name>
    <dbReference type="NCBI Taxonomy" id="1121320"/>
    <lineage>
        <taxon>Bacteria</taxon>
        <taxon>Bacillati</taxon>
        <taxon>Bacillota</taxon>
        <taxon>Clostridia</taxon>
        <taxon>Eubacteriales</taxon>
        <taxon>Clostridiaceae</taxon>
        <taxon>Clostridium</taxon>
    </lineage>
</organism>